<evidence type="ECO:0000313" key="2">
    <source>
        <dbReference type="Proteomes" id="UP000814140"/>
    </source>
</evidence>
<reference evidence="1" key="2">
    <citation type="journal article" date="2022" name="New Phytol.">
        <title>Evolutionary transition to the ectomycorrhizal habit in the genomes of a hyperdiverse lineage of mushroom-forming fungi.</title>
        <authorList>
            <person name="Looney B."/>
            <person name="Miyauchi S."/>
            <person name="Morin E."/>
            <person name="Drula E."/>
            <person name="Courty P.E."/>
            <person name="Kohler A."/>
            <person name="Kuo A."/>
            <person name="LaButti K."/>
            <person name="Pangilinan J."/>
            <person name="Lipzen A."/>
            <person name="Riley R."/>
            <person name="Andreopoulos W."/>
            <person name="He G."/>
            <person name="Johnson J."/>
            <person name="Nolan M."/>
            <person name="Tritt A."/>
            <person name="Barry K.W."/>
            <person name="Grigoriev I.V."/>
            <person name="Nagy L.G."/>
            <person name="Hibbett D."/>
            <person name="Henrissat B."/>
            <person name="Matheny P.B."/>
            <person name="Labbe J."/>
            <person name="Martin F.M."/>
        </authorList>
    </citation>
    <scope>NUCLEOTIDE SEQUENCE</scope>
    <source>
        <strain evidence="1">HHB10654</strain>
    </source>
</reference>
<gene>
    <name evidence="1" type="ORF">BV25DRAFT_1408479</name>
</gene>
<comment type="caution">
    <text evidence="1">The sequence shown here is derived from an EMBL/GenBank/DDBJ whole genome shotgun (WGS) entry which is preliminary data.</text>
</comment>
<evidence type="ECO:0000313" key="1">
    <source>
        <dbReference type="EMBL" id="KAI0066611.1"/>
    </source>
</evidence>
<organism evidence="1 2">
    <name type="scientific">Artomyces pyxidatus</name>
    <dbReference type="NCBI Taxonomy" id="48021"/>
    <lineage>
        <taxon>Eukaryota</taxon>
        <taxon>Fungi</taxon>
        <taxon>Dikarya</taxon>
        <taxon>Basidiomycota</taxon>
        <taxon>Agaricomycotina</taxon>
        <taxon>Agaricomycetes</taxon>
        <taxon>Russulales</taxon>
        <taxon>Auriscalpiaceae</taxon>
        <taxon>Artomyces</taxon>
    </lineage>
</organism>
<dbReference type="EMBL" id="MU277192">
    <property type="protein sequence ID" value="KAI0066611.1"/>
    <property type="molecule type" value="Genomic_DNA"/>
</dbReference>
<reference evidence="1" key="1">
    <citation type="submission" date="2021-03" db="EMBL/GenBank/DDBJ databases">
        <authorList>
            <consortium name="DOE Joint Genome Institute"/>
            <person name="Ahrendt S."/>
            <person name="Looney B.P."/>
            <person name="Miyauchi S."/>
            <person name="Morin E."/>
            <person name="Drula E."/>
            <person name="Courty P.E."/>
            <person name="Chicoki N."/>
            <person name="Fauchery L."/>
            <person name="Kohler A."/>
            <person name="Kuo A."/>
            <person name="Labutti K."/>
            <person name="Pangilinan J."/>
            <person name="Lipzen A."/>
            <person name="Riley R."/>
            <person name="Andreopoulos W."/>
            <person name="He G."/>
            <person name="Johnson J."/>
            <person name="Barry K.W."/>
            <person name="Grigoriev I.V."/>
            <person name="Nagy L."/>
            <person name="Hibbett D."/>
            <person name="Henrissat B."/>
            <person name="Matheny P.B."/>
            <person name="Labbe J."/>
            <person name="Martin F."/>
        </authorList>
    </citation>
    <scope>NUCLEOTIDE SEQUENCE</scope>
    <source>
        <strain evidence="1">HHB10654</strain>
    </source>
</reference>
<protein>
    <submittedName>
        <fullName evidence="1">Cytochrome P450</fullName>
    </submittedName>
</protein>
<name>A0ACB8TDW9_9AGAM</name>
<proteinExistence type="predicted"/>
<keyword evidence="2" id="KW-1185">Reference proteome</keyword>
<sequence>MAYTPSLVDLLAYTTLVIVIIALEKRRRQKGRVYPPGPRPLPLIGNLLDVPKEHQWFTFTEWARKYGEIVYAHVLGKTIIVVSSTKAIRELLEKRATNYSDRPVVPFFEIMEFGGLVVMDRYSPHWRLRRKMLDRTLRPNCILRYRDTIKMKVHDLLKQLLADPEEFREHLELLQGAILLSVVYGYDVDGKHDSYLQRALAVNEIGTKVMLPGAALVNDLPFLKNLPEWLPGMGWMDLARQGRKARHEAVTAPFKFVKDRMENGTARPSVTHDNIIEVEHGDPAEVQEGERAIAESSASLYFAGADSTSAALASLFLALVLHPEVQTRAQAEVDAATGGKRLPTFEDRPQMPYVDAVCKELLRWNLVAPSAVPHAAMEEDTYNGYYIPKGAIIIANLWAILHDPIIYPDPDSFKPNRFLPIDGVAKEEAISTLNAAFGIGRRICPGRHLVDPTVFITVASVVASFSVSKAMDEDGNEIPVTPAYSGGVLSHPMPFKCSIVPRVGKEALILAPS</sequence>
<accession>A0ACB8TDW9</accession>
<dbReference type="Proteomes" id="UP000814140">
    <property type="component" value="Unassembled WGS sequence"/>
</dbReference>